<dbReference type="InterPro" id="IPR050568">
    <property type="entry name" value="Transcr_DNA_Rep_Reg"/>
</dbReference>
<keyword evidence="2" id="KW-0539">Nucleus</keyword>
<dbReference type="GO" id="GO:0005634">
    <property type="term" value="C:nucleus"/>
    <property type="evidence" value="ECO:0007669"/>
    <property type="project" value="UniProtKB-SubCell"/>
</dbReference>
<accession>A0A2P2JQD4</accession>
<comment type="subcellular location">
    <subcellularLocation>
        <location evidence="1">Nucleus</location>
    </subcellularLocation>
</comment>
<feature type="compositionally biased region" description="Basic and acidic residues" evidence="3">
    <location>
        <begin position="1"/>
        <end position="16"/>
    </location>
</feature>
<sequence length="275" mass="31595">MASDKKPKKEDEEAKKNNNKKNNNGDKNEKENNKNDEKNKSKRRQTASASKSTNKKTPTKPNQDKKNGKKTNDVTNGKASEHEVLIISSSSCESQEVEESGEEEREESKNRNAVKNSKTQKSNKRKEKENEEEGEGGTMCRFPMARIKRIIKSEDPSLQLGQDVVFLVNKATEKFLEQFCEEAYECLIRDQKKSLGYKHLSSVVSKKRRFDFLSGTFHTYVCPFFLNTHKLLYEHLICSHTYVYFCYCCFTCLDFVPEKLRAEDALAESKLAETG</sequence>
<name>A0A2P2JQD4_RHIMU</name>
<dbReference type="GO" id="GO:0006355">
    <property type="term" value="P:regulation of DNA-templated transcription"/>
    <property type="evidence" value="ECO:0007669"/>
    <property type="project" value="TreeGrafter"/>
</dbReference>
<feature type="compositionally biased region" description="Acidic residues" evidence="3">
    <location>
        <begin position="95"/>
        <end position="105"/>
    </location>
</feature>
<organism evidence="5">
    <name type="scientific">Rhizophora mucronata</name>
    <name type="common">Asiatic mangrove</name>
    <dbReference type="NCBI Taxonomy" id="61149"/>
    <lineage>
        <taxon>Eukaryota</taxon>
        <taxon>Viridiplantae</taxon>
        <taxon>Streptophyta</taxon>
        <taxon>Embryophyta</taxon>
        <taxon>Tracheophyta</taxon>
        <taxon>Spermatophyta</taxon>
        <taxon>Magnoliopsida</taxon>
        <taxon>eudicotyledons</taxon>
        <taxon>Gunneridae</taxon>
        <taxon>Pentapetalae</taxon>
        <taxon>rosids</taxon>
        <taxon>fabids</taxon>
        <taxon>Malpighiales</taxon>
        <taxon>Rhizophoraceae</taxon>
        <taxon>Rhizophora</taxon>
    </lineage>
</organism>
<dbReference type="InterPro" id="IPR009072">
    <property type="entry name" value="Histone-fold"/>
</dbReference>
<dbReference type="GO" id="GO:0000976">
    <property type="term" value="F:transcription cis-regulatory region binding"/>
    <property type="evidence" value="ECO:0007669"/>
    <property type="project" value="TreeGrafter"/>
</dbReference>
<dbReference type="SUPFAM" id="SSF47113">
    <property type="entry name" value="Histone-fold"/>
    <property type="match status" value="1"/>
</dbReference>
<dbReference type="PANTHER" id="PTHR10252">
    <property type="entry name" value="HISTONE-LIKE TRANSCRIPTION FACTOR CCAAT-RELATED"/>
    <property type="match status" value="1"/>
</dbReference>
<evidence type="ECO:0000256" key="3">
    <source>
        <dbReference type="SAM" id="MobiDB-lite"/>
    </source>
</evidence>
<protein>
    <submittedName>
        <fullName evidence="5">Uncharacterized protein MANES_04G022800</fullName>
    </submittedName>
</protein>
<feature type="domain" description="Transcription factor CBF/NF-Y/archaeal histone" evidence="4">
    <location>
        <begin position="141"/>
        <end position="204"/>
    </location>
</feature>
<dbReference type="Pfam" id="PF00808">
    <property type="entry name" value="CBFD_NFYB_HMF"/>
    <property type="match status" value="1"/>
</dbReference>
<dbReference type="InterPro" id="IPR003958">
    <property type="entry name" value="CBFA_NFYB_domain"/>
</dbReference>
<feature type="compositionally biased region" description="Basic and acidic residues" evidence="3">
    <location>
        <begin position="23"/>
        <end position="39"/>
    </location>
</feature>
<dbReference type="Gene3D" id="1.10.20.10">
    <property type="entry name" value="Histone, subunit A"/>
    <property type="match status" value="1"/>
</dbReference>
<proteinExistence type="predicted"/>
<evidence type="ECO:0000313" key="5">
    <source>
        <dbReference type="EMBL" id="MBW95684.1"/>
    </source>
</evidence>
<evidence type="ECO:0000259" key="4">
    <source>
        <dbReference type="Pfam" id="PF00808"/>
    </source>
</evidence>
<evidence type="ECO:0000256" key="2">
    <source>
        <dbReference type="ARBA" id="ARBA00023242"/>
    </source>
</evidence>
<evidence type="ECO:0000256" key="1">
    <source>
        <dbReference type="ARBA" id="ARBA00004123"/>
    </source>
</evidence>
<dbReference type="EMBL" id="GGEC01015201">
    <property type="protein sequence ID" value="MBW95684.1"/>
    <property type="molecule type" value="Transcribed_RNA"/>
</dbReference>
<feature type="region of interest" description="Disordered" evidence="3">
    <location>
        <begin position="1"/>
        <end position="137"/>
    </location>
</feature>
<dbReference type="GO" id="GO:0046982">
    <property type="term" value="F:protein heterodimerization activity"/>
    <property type="evidence" value="ECO:0007669"/>
    <property type="project" value="InterPro"/>
</dbReference>
<reference evidence="5" key="1">
    <citation type="submission" date="2018-02" db="EMBL/GenBank/DDBJ databases">
        <title>Rhizophora mucronata_Transcriptome.</title>
        <authorList>
            <person name="Meera S.P."/>
            <person name="Sreeshan A."/>
            <person name="Augustine A."/>
        </authorList>
    </citation>
    <scope>NUCLEOTIDE SEQUENCE</scope>
    <source>
        <tissue evidence="5">Leaf</tissue>
    </source>
</reference>
<feature type="compositionally biased region" description="Basic and acidic residues" evidence="3">
    <location>
        <begin position="62"/>
        <end position="72"/>
    </location>
</feature>
<feature type="compositionally biased region" description="Polar residues" evidence="3">
    <location>
        <begin position="111"/>
        <end position="120"/>
    </location>
</feature>
<dbReference type="PANTHER" id="PTHR10252:SF93">
    <property type="entry name" value="DNA POLYMERASE II SUBUNIT B3-1"/>
    <property type="match status" value="1"/>
</dbReference>
<dbReference type="AlphaFoldDB" id="A0A2P2JQD4"/>